<dbReference type="EMBL" id="QUSF01000083">
    <property type="protein sequence ID" value="RLV94603.1"/>
    <property type="molecule type" value="Genomic_DNA"/>
</dbReference>
<keyword evidence="6" id="KW-0333">Golgi apparatus</keyword>
<gene>
    <name evidence="9" type="ORF">DV515_00013091</name>
</gene>
<dbReference type="PANTHER" id="PTHR31658">
    <property type="entry name" value="CONSERVED OLIGOMERIC GOLGI COMPLEX SUBUNIT 1"/>
    <property type="match status" value="1"/>
</dbReference>
<dbReference type="AlphaFoldDB" id="A0A3L8S355"/>
<name>A0A3L8S355_CHLGU</name>
<evidence type="ECO:0000256" key="7">
    <source>
        <dbReference type="ARBA" id="ARBA00023136"/>
    </source>
</evidence>
<feature type="region of interest" description="Disordered" evidence="8">
    <location>
        <begin position="72"/>
        <end position="124"/>
    </location>
</feature>
<reference evidence="9 10" key="1">
    <citation type="journal article" date="2018" name="Proc. R. Soc. B">
        <title>A non-coding region near Follistatin controls head colour polymorphism in the Gouldian finch.</title>
        <authorList>
            <person name="Toomey M.B."/>
            <person name="Marques C.I."/>
            <person name="Andrade P."/>
            <person name="Araujo P.M."/>
            <person name="Sabatino S."/>
            <person name="Gazda M.A."/>
            <person name="Afonso S."/>
            <person name="Lopes R.J."/>
            <person name="Corbo J.C."/>
            <person name="Carneiro M."/>
        </authorList>
    </citation>
    <scope>NUCLEOTIDE SEQUENCE [LARGE SCALE GENOMIC DNA]</scope>
    <source>
        <strain evidence="9">Red01</strain>
        <tissue evidence="9">Muscle</tissue>
    </source>
</reference>
<evidence type="ECO:0000256" key="2">
    <source>
        <dbReference type="ARBA" id="ARBA00006653"/>
    </source>
</evidence>
<keyword evidence="4" id="KW-0813">Transport</keyword>
<sequence>MAARGAEAEALFEAHTAAELRAVERRLRAGIEQKREELRQMVGERYRDLIEAADTIAEMRRSAERLLGAVRGLQRGGAARPGPAGTVRGRGQRPSGPLPPLEPFFPPHSSPSRSRPFPTSSSSPSLLLSTHAVLLPRFYPAVFAQQLSRVFTARRRS</sequence>
<evidence type="ECO:0000256" key="8">
    <source>
        <dbReference type="SAM" id="MobiDB-lite"/>
    </source>
</evidence>
<dbReference type="Pfam" id="PF08700">
    <property type="entry name" value="VPS51_Exo84_N"/>
    <property type="match status" value="1"/>
</dbReference>
<dbReference type="OrthoDB" id="46189at2759"/>
<organism evidence="9 10">
    <name type="scientific">Chloebia gouldiae</name>
    <name type="common">Gouldian finch</name>
    <name type="synonym">Erythrura gouldiae</name>
    <dbReference type="NCBI Taxonomy" id="44316"/>
    <lineage>
        <taxon>Eukaryota</taxon>
        <taxon>Metazoa</taxon>
        <taxon>Chordata</taxon>
        <taxon>Craniata</taxon>
        <taxon>Vertebrata</taxon>
        <taxon>Euteleostomi</taxon>
        <taxon>Archelosauria</taxon>
        <taxon>Archosauria</taxon>
        <taxon>Dinosauria</taxon>
        <taxon>Saurischia</taxon>
        <taxon>Theropoda</taxon>
        <taxon>Coelurosauria</taxon>
        <taxon>Aves</taxon>
        <taxon>Neognathae</taxon>
        <taxon>Neoaves</taxon>
        <taxon>Telluraves</taxon>
        <taxon>Australaves</taxon>
        <taxon>Passeriformes</taxon>
        <taxon>Passeroidea</taxon>
        <taxon>Passeridae</taxon>
        <taxon>Chloebia</taxon>
    </lineage>
</organism>
<proteinExistence type="inferred from homology"/>
<protein>
    <recommendedName>
        <fullName evidence="3">Conserved oligomeric Golgi complex subunit 1</fullName>
    </recommendedName>
</protein>
<comment type="caution">
    <text evidence="9">The sequence shown here is derived from an EMBL/GenBank/DDBJ whole genome shotgun (WGS) entry which is preliminary data.</text>
</comment>
<evidence type="ECO:0000313" key="10">
    <source>
        <dbReference type="Proteomes" id="UP000276834"/>
    </source>
</evidence>
<feature type="compositionally biased region" description="Low complexity" evidence="8">
    <location>
        <begin position="72"/>
        <end position="95"/>
    </location>
</feature>
<dbReference type="PANTHER" id="PTHR31658:SF0">
    <property type="entry name" value="CONSERVED OLIGOMERIC GOLGI COMPLEX SUBUNIT 1"/>
    <property type="match status" value="1"/>
</dbReference>
<dbReference type="GO" id="GO:0006891">
    <property type="term" value="P:intra-Golgi vesicle-mediated transport"/>
    <property type="evidence" value="ECO:0007669"/>
    <property type="project" value="InterPro"/>
</dbReference>
<dbReference type="Proteomes" id="UP000276834">
    <property type="component" value="Unassembled WGS sequence"/>
</dbReference>
<dbReference type="GO" id="GO:0000139">
    <property type="term" value="C:Golgi membrane"/>
    <property type="evidence" value="ECO:0007669"/>
    <property type="project" value="UniProtKB-SubCell"/>
</dbReference>
<comment type="subcellular location">
    <subcellularLocation>
        <location evidence="1">Golgi apparatus membrane</location>
        <topology evidence="1">Peripheral membrane protein</topology>
    </subcellularLocation>
</comment>
<keyword evidence="7" id="KW-0472">Membrane</keyword>
<comment type="similarity">
    <text evidence="2">Belongs to the COG1 family.</text>
</comment>
<keyword evidence="5" id="KW-0653">Protein transport</keyword>
<feature type="compositionally biased region" description="Pro residues" evidence="8">
    <location>
        <begin position="96"/>
        <end position="109"/>
    </location>
</feature>
<feature type="compositionally biased region" description="Low complexity" evidence="8">
    <location>
        <begin position="110"/>
        <end position="124"/>
    </location>
</feature>
<evidence type="ECO:0000256" key="1">
    <source>
        <dbReference type="ARBA" id="ARBA00004395"/>
    </source>
</evidence>
<evidence type="ECO:0000256" key="5">
    <source>
        <dbReference type="ARBA" id="ARBA00022927"/>
    </source>
</evidence>
<evidence type="ECO:0000256" key="4">
    <source>
        <dbReference type="ARBA" id="ARBA00022448"/>
    </source>
</evidence>
<dbReference type="InterPro" id="IPR033370">
    <property type="entry name" value="COG1"/>
</dbReference>
<evidence type="ECO:0000256" key="3">
    <source>
        <dbReference type="ARBA" id="ARBA00020978"/>
    </source>
</evidence>
<accession>A0A3L8S355</accession>
<keyword evidence="10" id="KW-1185">Reference proteome</keyword>
<evidence type="ECO:0000313" key="9">
    <source>
        <dbReference type="EMBL" id="RLV94603.1"/>
    </source>
</evidence>
<dbReference type="GO" id="GO:0017119">
    <property type="term" value="C:Golgi transport complex"/>
    <property type="evidence" value="ECO:0007669"/>
    <property type="project" value="InterPro"/>
</dbReference>
<dbReference type="GO" id="GO:0015031">
    <property type="term" value="P:protein transport"/>
    <property type="evidence" value="ECO:0007669"/>
    <property type="project" value="UniProtKB-KW"/>
</dbReference>
<evidence type="ECO:0000256" key="6">
    <source>
        <dbReference type="ARBA" id="ARBA00023034"/>
    </source>
</evidence>